<dbReference type="SUPFAM" id="SSF49879">
    <property type="entry name" value="SMAD/FHA domain"/>
    <property type="match status" value="1"/>
</dbReference>
<gene>
    <name evidence="3" type="ORF">A4R35_18460</name>
</gene>
<dbReference type="InterPro" id="IPR050923">
    <property type="entry name" value="Cell_Proc_Reg/RNA_Proc"/>
</dbReference>
<dbReference type="PROSITE" id="PS50006">
    <property type="entry name" value="FHA_DOMAIN"/>
    <property type="match status" value="1"/>
</dbReference>
<protein>
    <submittedName>
        <fullName evidence="3">Phage tail protein I</fullName>
    </submittedName>
</protein>
<dbReference type="NCBIfam" id="TIGR01634">
    <property type="entry name" value="tail_P2_I"/>
    <property type="match status" value="1"/>
</dbReference>
<dbReference type="Pfam" id="PF00498">
    <property type="entry name" value="FHA"/>
    <property type="match status" value="1"/>
</dbReference>
<dbReference type="NCBIfam" id="TIGR02242">
    <property type="entry name" value="tail_TIGR02242"/>
    <property type="match status" value="1"/>
</dbReference>
<dbReference type="RefSeq" id="WP_112431970.1">
    <property type="nucleotide sequence ID" value="NZ_MCIF01000002.1"/>
</dbReference>
<feature type="compositionally biased region" description="Basic and acidic residues" evidence="1">
    <location>
        <begin position="120"/>
        <end position="130"/>
    </location>
</feature>
<name>A0A328VII8_9CHLR</name>
<feature type="domain" description="FHA" evidence="2">
    <location>
        <begin position="25"/>
        <end position="74"/>
    </location>
</feature>
<dbReference type="Gene3D" id="2.60.200.20">
    <property type="match status" value="1"/>
</dbReference>
<dbReference type="CDD" id="cd00060">
    <property type="entry name" value="FHA"/>
    <property type="match status" value="1"/>
</dbReference>
<evidence type="ECO:0000256" key="1">
    <source>
        <dbReference type="SAM" id="MobiDB-lite"/>
    </source>
</evidence>
<comment type="caution">
    <text evidence="3">The sequence shown here is derived from an EMBL/GenBank/DDBJ whole genome shotgun (WGS) entry which is preliminary data.</text>
</comment>
<dbReference type="Pfam" id="PF09684">
    <property type="entry name" value="Tail_P2_I"/>
    <property type="match status" value="1"/>
</dbReference>
<dbReference type="InterPro" id="IPR008984">
    <property type="entry name" value="SMAD_FHA_dom_sf"/>
</dbReference>
<dbReference type="Proteomes" id="UP000248706">
    <property type="component" value="Unassembled WGS sequence"/>
</dbReference>
<evidence type="ECO:0000313" key="3">
    <source>
        <dbReference type="EMBL" id="RAQ97526.1"/>
    </source>
</evidence>
<dbReference type="OrthoDB" id="370073at2"/>
<dbReference type="PANTHER" id="PTHR23308">
    <property type="entry name" value="NUCLEAR INHIBITOR OF PROTEIN PHOSPHATASE-1"/>
    <property type="match status" value="1"/>
</dbReference>
<feature type="compositionally biased region" description="Low complexity" evidence="1">
    <location>
        <begin position="164"/>
        <end position="180"/>
    </location>
</feature>
<keyword evidence="4" id="KW-1185">Reference proteome</keyword>
<evidence type="ECO:0000313" key="4">
    <source>
        <dbReference type="Proteomes" id="UP000248706"/>
    </source>
</evidence>
<dbReference type="AlphaFoldDB" id="A0A328VII8"/>
<accession>A0A328VII8</accession>
<organism evidence="3 4">
    <name type="scientific">Thermogemmatispora tikiterensis</name>
    <dbReference type="NCBI Taxonomy" id="1825093"/>
    <lineage>
        <taxon>Bacteria</taxon>
        <taxon>Bacillati</taxon>
        <taxon>Chloroflexota</taxon>
        <taxon>Ktedonobacteria</taxon>
        <taxon>Thermogemmatisporales</taxon>
        <taxon>Thermogemmatisporaceae</taxon>
        <taxon>Thermogemmatispora</taxon>
    </lineage>
</organism>
<evidence type="ECO:0000259" key="2">
    <source>
        <dbReference type="PROSITE" id="PS50006"/>
    </source>
</evidence>
<dbReference type="InterPro" id="IPR006521">
    <property type="entry name" value="Tail_protein_I"/>
</dbReference>
<feature type="region of interest" description="Disordered" evidence="1">
    <location>
        <begin position="110"/>
        <end position="182"/>
    </location>
</feature>
<dbReference type="InterPro" id="IPR011748">
    <property type="entry name" value="Unchr_phage_tail-like"/>
</dbReference>
<dbReference type="SMART" id="SM00240">
    <property type="entry name" value="FHA"/>
    <property type="match status" value="1"/>
</dbReference>
<sequence length="345" mass="38534">MATPQIVVRLQGEVIKTVSLTAPVLRIGRGPESDLMLDHQIISRHHAELRLTPQGCILTDLGSSNGTLVGQQRLLPHQPYLLRDGASFQIGPYLITYEAEAGTAARLPAQAQTTSVGPDEGAKRAEEERLAAPVTPRPGGGEKGPVPERAATPPARLVGERPRVPAAPAAARPVRPATPVSSPAGPSIGGLYLRYLPDIYQESDFLQRFLHIFEDIWEPLEQRQDHIEMYFDPRTCPTRFLPWLASWLDIPLNPHWPEARQRRLLAEAWELYSWRGTLYGLKRMIEICTGLQPDIFEKPEEPFIFHVRVRLDPAADGEVVDRAFLEELIQLHKPAHAGYILEVIP</sequence>
<dbReference type="InterPro" id="IPR000253">
    <property type="entry name" value="FHA_dom"/>
</dbReference>
<proteinExistence type="predicted"/>
<dbReference type="EMBL" id="MCIF01000002">
    <property type="protein sequence ID" value="RAQ97526.1"/>
    <property type="molecule type" value="Genomic_DNA"/>
</dbReference>
<reference evidence="3 4" key="1">
    <citation type="submission" date="2016-08" db="EMBL/GenBank/DDBJ databases">
        <title>Analysis of Carbohydrate Active Enzymes in Thermogemmatispora T81 Reveals Carbohydrate Degradation Ability.</title>
        <authorList>
            <person name="Tomazini A."/>
            <person name="Lal S."/>
            <person name="Stott M."/>
            <person name="Henrissat B."/>
            <person name="Polikarpov I."/>
            <person name="Sparling R."/>
            <person name="Levin D.B."/>
        </authorList>
    </citation>
    <scope>NUCLEOTIDE SEQUENCE [LARGE SCALE GENOMIC DNA]</scope>
    <source>
        <strain evidence="3 4">T81</strain>
    </source>
</reference>